<dbReference type="AlphaFoldDB" id="A0A7J5D144"/>
<reference evidence="1 2" key="1">
    <citation type="submission" date="2019-09" db="EMBL/GenBank/DDBJ databases">
        <title>Isolation and identification of active actinomycetes.</title>
        <authorList>
            <person name="Yu Z."/>
            <person name="Han C."/>
            <person name="Yu B."/>
        </authorList>
    </citation>
    <scope>NUCLEOTIDE SEQUENCE [LARGE SCALE GENOMIC DNA]</scope>
    <source>
        <strain evidence="1 2">NEAU-H2</strain>
    </source>
</reference>
<organism evidence="1 2">
    <name type="scientific">Streptomyces triticiradicis</name>
    <dbReference type="NCBI Taxonomy" id="2651189"/>
    <lineage>
        <taxon>Bacteria</taxon>
        <taxon>Bacillati</taxon>
        <taxon>Actinomycetota</taxon>
        <taxon>Actinomycetes</taxon>
        <taxon>Kitasatosporales</taxon>
        <taxon>Streptomycetaceae</taxon>
        <taxon>Streptomyces</taxon>
    </lineage>
</organism>
<proteinExistence type="predicted"/>
<gene>
    <name evidence="1" type="ORF">F8144_44470</name>
</gene>
<dbReference type="Proteomes" id="UP000442990">
    <property type="component" value="Unassembled WGS sequence"/>
</dbReference>
<name>A0A7J5D144_9ACTN</name>
<protein>
    <submittedName>
        <fullName evidence="1">DUF4304 domain-containing protein</fullName>
    </submittedName>
</protein>
<dbReference type="InterPro" id="IPR025412">
    <property type="entry name" value="DUF4304"/>
</dbReference>
<dbReference type="Pfam" id="PF14137">
    <property type="entry name" value="DUF4304"/>
    <property type="match status" value="1"/>
</dbReference>
<keyword evidence="2" id="KW-1185">Reference proteome</keyword>
<evidence type="ECO:0000313" key="1">
    <source>
        <dbReference type="EMBL" id="KAB1972945.1"/>
    </source>
</evidence>
<dbReference type="EMBL" id="WBKG01000101">
    <property type="protein sequence ID" value="KAB1972945.1"/>
    <property type="molecule type" value="Genomic_DNA"/>
</dbReference>
<evidence type="ECO:0000313" key="2">
    <source>
        <dbReference type="Proteomes" id="UP000442990"/>
    </source>
</evidence>
<accession>A0A7J5D144</accession>
<dbReference type="RefSeq" id="WP_151475081.1">
    <property type="nucleotide sequence ID" value="NZ_WBKG01000101.1"/>
</dbReference>
<comment type="caution">
    <text evidence="1">The sequence shown here is derived from an EMBL/GenBank/DDBJ whole genome shotgun (WGS) entry which is preliminary data.</text>
</comment>
<sequence length="216" mass="23462">MTAQAALKAALRDIVGPVARTAGFKGSGSTWRLTNSRGDWAVVNVQSSSSSTSRSVRCVINLAVAPAPWLDWMRESLGSLPKSINESLGLYRARLHPNGTPAGRDWWWEISSERDARAAAADMVVQLADHGWPALTRLLDRQALLDSIRAGDLGHMKSGRFDVFFPRAEALLIAEDGPSTRLDELLDRATTNAIPAQKANAEKFAAWVRSRAAQAS</sequence>